<dbReference type="SUPFAM" id="SSF53098">
    <property type="entry name" value="Ribonuclease H-like"/>
    <property type="match status" value="1"/>
</dbReference>
<keyword evidence="5" id="KW-0548">Nucleotidyltransferase</keyword>
<organism evidence="5">
    <name type="scientific">Tanacetum cinerariifolium</name>
    <name type="common">Dalmatian daisy</name>
    <name type="synonym">Chrysanthemum cinerariifolium</name>
    <dbReference type="NCBI Taxonomy" id="118510"/>
    <lineage>
        <taxon>Eukaryota</taxon>
        <taxon>Viridiplantae</taxon>
        <taxon>Streptophyta</taxon>
        <taxon>Embryophyta</taxon>
        <taxon>Tracheophyta</taxon>
        <taxon>Spermatophyta</taxon>
        <taxon>Magnoliopsida</taxon>
        <taxon>eudicotyledons</taxon>
        <taxon>Gunneridae</taxon>
        <taxon>Pentapetalae</taxon>
        <taxon>asterids</taxon>
        <taxon>campanulids</taxon>
        <taxon>Asterales</taxon>
        <taxon>Asteraceae</taxon>
        <taxon>Asteroideae</taxon>
        <taxon>Anthemideae</taxon>
        <taxon>Anthemidinae</taxon>
        <taxon>Tanacetum</taxon>
    </lineage>
</organism>
<accession>A0A6L2LVJ2</accession>
<dbReference type="Pfam" id="PF07727">
    <property type="entry name" value="RVT_2"/>
    <property type="match status" value="2"/>
</dbReference>
<dbReference type="Pfam" id="PF25597">
    <property type="entry name" value="SH3_retrovirus"/>
    <property type="match status" value="1"/>
</dbReference>
<feature type="coiled-coil region" evidence="2">
    <location>
        <begin position="433"/>
        <end position="495"/>
    </location>
</feature>
<dbReference type="PANTHER" id="PTHR11439:SF495">
    <property type="entry name" value="REVERSE TRANSCRIPTASE, RNA-DEPENDENT DNA POLYMERASE-RELATED"/>
    <property type="match status" value="1"/>
</dbReference>
<dbReference type="EMBL" id="BKCJ010005147">
    <property type="protein sequence ID" value="GEU65149.1"/>
    <property type="molecule type" value="Genomic_DNA"/>
</dbReference>
<feature type="coiled-coil region" evidence="2">
    <location>
        <begin position="530"/>
        <end position="557"/>
    </location>
</feature>
<keyword evidence="1" id="KW-0645">Protease</keyword>
<dbReference type="PANTHER" id="PTHR11439">
    <property type="entry name" value="GAG-POL-RELATED RETROTRANSPOSON"/>
    <property type="match status" value="1"/>
</dbReference>
<comment type="caution">
    <text evidence="5">The sequence shown here is derived from an EMBL/GenBank/DDBJ whole genome shotgun (WGS) entry which is preliminary data.</text>
</comment>
<protein>
    <submittedName>
        <fullName evidence="5">Ribonuclease H-like domain, reverse transcriptase, RNA-dependent DNA polymerase</fullName>
    </submittedName>
</protein>
<dbReference type="InterPro" id="IPR013103">
    <property type="entry name" value="RVT_2"/>
</dbReference>
<reference evidence="5" key="1">
    <citation type="journal article" date="2019" name="Sci. Rep.">
        <title>Draft genome of Tanacetum cinerariifolium, the natural source of mosquito coil.</title>
        <authorList>
            <person name="Yamashiro T."/>
            <person name="Shiraishi A."/>
            <person name="Satake H."/>
            <person name="Nakayama K."/>
        </authorList>
    </citation>
    <scope>NUCLEOTIDE SEQUENCE</scope>
</reference>
<dbReference type="Gene3D" id="3.30.420.10">
    <property type="entry name" value="Ribonuclease H-like superfamily/Ribonuclease H"/>
    <property type="match status" value="1"/>
</dbReference>
<evidence type="ECO:0000259" key="4">
    <source>
        <dbReference type="PROSITE" id="PS50994"/>
    </source>
</evidence>
<feature type="compositionally biased region" description="Basic and acidic residues" evidence="3">
    <location>
        <begin position="1586"/>
        <end position="1596"/>
    </location>
</feature>
<sequence>MSNINNTMQTQTSNTLHNAIIEAGSNDRPPMLAPGNYVQWKSRIKRYIDTKSNHELIHYCLQNPPYKYKYVDNEVQPTEGGSVTTTKSYMENYKNVSQDIRDQLNAEAEAVQIILTGIDNDIYSTVDACPNACKMWKSIERLKQDGESLESYYSRFYKMMNELVRNQCDATNHQVNVQFLLQLQPEWQRFVTLVKKSQELKTVSYHKLYDIMKQHQNEVNEIRAERLARNNSSTKSQQAATRNRHKAIVNSPLPIYDQEPSVVAEDDEMSKDKEIDKLMALISLSFKKIYKPTNNNLRTSSNTSRANQDNSLRINRDTGYDNQRIVNVVGARENVEQADWKDDTDDEFEDQELEAHYMYMEKLQEATPDTADNSRPIFDTEPVQQIQNNDNYNVFAIESEHPEQSQTIHDTYPIEQDEHNVIIDSLDMSYDREQADQDDADDLDNELEKLKGEIEDFKIKNNSLESLNNHFKEANNELSETNKMMYNDIKKFQAELDRRNDVKYASNVEIDCAKAKGDLISYKMESEKSFRAYTQKINDLNQTLSEMKKELFAHQETISILTQQKEAQIKLYKSLEDKEIDKVIALENKVKVLDNIVYKTSQSVQTMNMLNRNCKTTFAKPEFLKKAQRANPRLYDIGVIPITSVSRPQLKCNKLEDRVMHNNSQGKNQEVEDHRRNVKFSKNKTSVTTCNDSLNAKTLNVNFICATCGKCVLNDNHNMCVLHSHNGMKSRTKMPMVVPISTREPKHILVEIILFVVDFGCSKHMTGNLKLLTNFVEKFLGTVKFENDRIAPILGYGDLVQGKVTIKRIYYIEGLNHNLFSVGQFCDADLEVAFQKSKCYIRNLKGNDLVTEGINHQTFVARTPEQDDVVERRNRTLVEAARTMLSTAKVPLFFWAEAIATTCFTQNRSLVIPRHEKTPYHIINNRRPSVKFFHIFGSICYIFRDGENLDKLKEKVETILVNFDESPQMALDHVSPDPIPQCQRTTLEHISLSLGTQCPENVPRAAEPVTTSNELALLFNLMFDELLNGSSHVMSKPSVVTAADEPRQRHQNHTTPLKTQSTHDPTCQDPTQTPTVTSPENINQAKTNLENAQVEDDEFINIFYHPLEQVIGNPSQSVRTRRQLESDSEMCMFALTLWKNKRDEENIVIRNKSRLVAKGYAQKEGIDFEESFASVARLEAVRLFIAYAAHKSFTVYQMDVKTTFLYGPIKEECTGFFKGSIDPTLFITKHGEDILLVQIYVDDIIFGIQINQSPRGIFINQAKYAQEILIKHEAEYVSLSACFAQVLWMRTQLTDYGFYFDKIPITEYQLADLFTKALSEERFKYLVRRIGTKLVLQPRSSEVGFINHMLILKLSKSNKESSIGEIWMFKVMTGNKAYLEEYQDFNGGPVAFGGSKGQITSKVSTACYVLNKVLVTKPQNKTTYELITGKIPITSYIRPFGCHVTILNTINHLGQFQEKSNEGFLVGYSLNSKAFRVYSLKTKRVEENLHINFLENKPNVTRKGPTWLFDLDYLTDSINYQPVTAENKTNKTACPKEANNSAGTQANIDAENSKMEVEHAQEYFVLPLCSSYTLTIKFLKAKNGDEKLNRDTDSKTKKGATRSGRKTFDQSTKDLLLQAGAARASSPNYVNTASTPITTASTLVNTASPSRNILSLEDIYKVLSNGIFTSASYNDEGVVADFTNLESTINVSPIPQSRIHYIHPITQIFRDLTSAVQTRSKVNKSSGAHALISYIQKQRRNNHKDFQDYLFACFLSQIKPKKISQALEDEIRNKARLVSQGHRQEEGIDYDDVFAPVARIEAIRIFLAFASYMGFIVYQMDVKSAFLYGKINEEVYVSQPPAFIDPKFLNKVYKVLKALYGLHQAPRAWYATLYTFLVKSGYRRGIIDKTLFINKDKKDIMLDKYVAKILKKFVFMSVKTASTLIETKKPLVKDEEAADVDVHLYRSMIGSLMYLTSSRHDIMYAVYACSRFQVTPKTLHLHPVKRIFRYLKGQPKLGLWYPRELAFYLEAYLDSDYARANLDRKSTTGSCQFHGRRLISVKKANNCSYFNYRGRICCCCKLLWASIVDSESNAEGNAQFHDIVDFLSRDFNKLDDLVDEGADYAVNEGRSTDKIKLLNAEAKGVSVASKTLSAATLAVSTVSVQEANIRSVEFIFLLGVKRMKENLASPKQTALGKDFLKPLMVDSLPKTIW</sequence>
<evidence type="ECO:0000256" key="2">
    <source>
        <dbReference type="SAM" id="Coils"/>
    </source>
</evidence>
<dbReference type="GO" id="GO:0003964">
    <property type="term" value="F:RNA-directed DNA polymerase activity"/>
    <property type="evidence" value="ECO:0007669"/>
    <property type="project" value="UniProtKB-KW"/>
</dbReference>
<keyword evidence="5" id="KW-0808">Transferase</keyword>
<dbReference type="InterPro" id="IPR057670">
    <property type="entry name" value="SH3_retrovirus"/>
</dbReference>
<keyword evidence="1" id="KW-0378">Hydrolase</keyword>
<feature type="domain" description="Integrase catalytic" evidence="4">
    <location>
        <begin position="741"/>
        <end position="927"/>
    </location>
</feature>
<name>A0A6L2LVJ2_TANCI</name>
<feature type="region of interest" description="Disordered" evidence="3">
    <location>
        <begin position="1040"/>
        <end position="1079"/>
    </location>
</feature>
<dbReference type="SUPFAM" id="SSF56672">
    <property type="entry name" value="DNA/RNA polymerases"/>
    <property type="match status" value="1"/>
</dbReference>
<dbReference type="InterPro" id="IPR054722">
    <property type="entry name" value="PolX-like_BBD"/>
</dbReference>
<keyword evidence="5" id="KW-0695">RNA-directed DNA polymerase</keyword>
<dbReference type="InterPro" id="IPR012337">
    <property type="entry name" value="RNaseH-like_sf"/>
</dbReference>
<feature type="compositionally biased region" description="Low complexity" evidence="3">
    <location>
        <begin position="1062"/>
        <end position="1077"/>
    </location>
</feature>
<dbReference type="InterPro" id="IPR036397">
    <property type="entry name" value="RNaseH_sf"/>
</dbReference>
<proteinExistence type="predicted"/>
<keyword evidence="1" id="KW-0064">Aspartyl protease</keyword>
<dbReference type="GO" id="GO:0003676">
    <property type="term" value="F:nucleic acid binding"/>
    <property type="evidence" value="ECO:0007669"/>
    <property type="project" value="InterPro"/>
</dbReference>
<dbReference type="InterPro" id="IPR001584">
    <property type="entry name" value="Integrase_cat-core"/>
</dbReference>
<dbReference type="GO" id="GO:0004190">
    <property type="term" value="F:aspartic-type endopeptidase activity"/>
    <property type="evidence" value="ECO:0007669"/>
    <property type="project" value="UniProtKB-KW"/>
</dbReference>
<dbReference type="Pfam" id="PF22936">
    <property type="entry name" value="Pol_BBD"/>
    <property type="match status" value="1"/>
</dbReference>
<gene>
    <name evidence="5" type="ORF">Tci_037127</name>
</gene>
<dbReference type="InterPro" id="IPR043502">
    <property type="entry name" value="DNA/RNA_pol_sf"/>
</dbReference>
<evidence type="ECO:0000256" key="3">
    <source>
        <dbReference type="SAM" id="MobiDB-lite"/>
    </source>
</evidence>
<dbReference type="PROSITE" id="PS50994">
    <property type="entry name" value="INTEGRASE"/>
    <property type="match status" value="1"/>
</dbReference>
<keyword evidence="2" id="KW-0175">Coiled coil</keyword>
<feature type="region of interest" description="Disordered" evidence="3">
    <location>
        <begin position="1586"/>
        <end position="1608"/>
    </location>
</feature>
<evidence type="ECO:0000313" key="5">
    <source>
        <dbReference type="EMBL" id="GEU65149.1"/>
    </source>
</evidence>
<dbReference type="GO" id="GO:0015074">
    <property type="term" value="P:DNA integration"/>
    <property type="evidence" value="ECO:0007669"/>
    <property type="project" value="InterPro"/>
</dbReference>
<evidence type="ECO:0000256" key="1">
    <source>
        <dbReference type="ARBA" id="ARBA00022750"/>
    </source>
</evidence>